<dbReference type="eggNOG" id="KOG1038">
    <property type="taxonomic scope" value="Eukaryota"/>
</dbReference>
<dbReference type="SUPFAM" id="SSF56672">
    <property type="entry name" value="DNA/RNA polymerases"/>
    <property type="match status" value="1"/>
</dbReference>
<evidence type="ECO:0000256" key="8">
    <source>
        <dbReference type="ARBA" id="ARBA00023163"/>
    </source>
</evidence>
<dbReference type="Gene3D" id="1.10.150.20">
    <property type="entry name" value="5' to 3' exonuclease, C-terminal subdomain"/>
    <property type="match status" value="1"/>
</dbReference>
<evidence type="ECO:0000256" key="3">
    <source>
        <dbReference type="ARBA" id="ARBA00022478"/>
    </source>
</evidence>
<reference evidence="12 13" key="1">
    <citation type="journal article" date="2009" name="Nature">
        <title>Evolution of pathogenicity and sexual reproduction in eight Candida genomes.</title>
        <authorList>
            <person name="Butler G."/>
            <person name="Rasmussen M.D."/>
            <person name="Lin M.F."/>
            <person name="Santos M.A."/>
            <person name="Sakthikumar S."/>
            <person name="Munro C.A."/>
            <person name="Rheinbay E."/>
            <person name="Grabherr M."/>
            <person name="Forche A."/>
            <person name="Reedy J.L."/>
            <person name="Agrafioti I."/>
            <person name="Arnaud M.B."/>
            <person name="Bates S."/>
            <person name="Brown A.J."/>
            <person name="Brunke S."/>
            <person name="Costanzo M.C."/>
            <person name="Fitzpatrick D.A."/>
            <person name="de Groot P.W."/>
            <person name="Harris D."/>
            <person name="Hoyer L.L."/>
            <person name="Hube B."/>
            <person name="Klis F.M."/>
            <person name="Kodira C."/>
            <person name="Lennard N."/>
            <person name="Logue M.E."/>
            <person name="Martin R."/>
            <person name="Neiman A.M."/>
            <person name="Nikolaou E."/>
            <person name="Quail M.A."/>
            <person name="Quinn J."/>
            <person name="Santos M.C."/>
            <person name="Schmitzberger F.F."/>
            <person name="Sherlock G."/>
            <person name="Shah P."/>
            <person name="Silverstein K.A."/>
            <person name="Skrzypek M.S."/>
            <person name="Soll D."/>
            <person name="Staggs R."/>
            <person name="Stansfield I."/>
            <person name="Stumpf M.P."/>
            <person name="Sudbery P.E."/>
            <person name="Srikantha T."/>
            <person name="Zeng Q."/>
            <person name="Berman J."/>
            <person name="Berriman M."/>
            <person name="Heitman J."/>
            <person name="Gow N.A."/>
            <person name="Lorenz M.C."/>
            <person name="Birren B.W."/>
            <person name="Kellis M."/>
            <person name="Cuomo C.A."/>
        </authorList>
    </citation>
    <scope>NUCLEOTIDE SEQUENCE [LARGE SCALE GENOMIC DNA]</scope>
    <source>
        <strain evidence="13">ATCC 11503 / BCRC 21390 / CBS 2605 / JCM 1781 / NBRC 1676 / NRRL YB-4239</strain>
    </source>
</reference>
<dbReference type="GO" id="GO:0003899">
    <property type="term" value="F:DNA-directed RNA polymerase activity"/>
    <property type="evidence" value="ECO:0007669"/>
    <property type="project" value="UniProtKB-EC"/>
</dbReference>
<keyword evidence="7" id="KW-0496">Mitochondrion</keyword>
<sequence length="1307" mass="148585">MYLVKRSILRNGLKCRWQQHQQQQQQICGLKFSATATSAAAAAATASVIQPPSITPLHQQFLNPLRDSKVDTEKVRSTLRNHRIATTSFQNLNPQLYRLPENEKGESDFFTSTKDDIHRHPFQRETDYLKGMLVSFSNEQFYEQSFRILKSLAKLVNAEELTQIANSSLQLIANESSVTFEKLEKIAKDMQKQCDFKPDQRTQAVFLGKLLAENKNPDKFLNKLDESKSIRSVLENSDVIGADNMYKVFDSEVINQSCVPQELVEVYKQYKLQKESGSVAEDTVKLQSKESIDMLKKRNVAELDAVDSFGMQVVRHSLLGLDPDPSAALLFAKEVEKIVEDLDEDVKSEINSGKLDYYEIYNKLETAEQKKQFNRALDEFNHDRQRQIEVRGMEGAREKWKHDFEEATKRGDLNMSKGLNAKCYEWFQELMPLIKREQDLCRDLINGDKSAKQGSTEDARERALYAPYLIQVPAERAAVITILDVLRQHAANTSNKGMRISQTMAGVGKSFEAESKVSKLAKKDAKLFASKKFAGSTQLQRVIRKSLEKQDDKGLVWDPLIRSKIGGVLLSFLMSSAKVKVTRDVDGKKESAIHPAFFHSVTVNSGSKSGMFNIHSEVRKVLSGNQFSDTIMPQSMPMLVEPKPWSSYYGGGSLYSEESLIRLKESPETSAYVKAAAKRGNLTEVFDGLNVLGSTPWTMNRKIFDVVSHYWNTGEEYLTIPPVSDQANLPARPETMDPRQIFEYDKAFNKAAREFASNRSRRCDYNYKLEIARAYLGEKLYFPCNLDFRGRAYPITPFLNHLGGDITRSLFLFWDGKELGKRGLEWLKVQLANVYGIDKAPLSERIQFVEERLEDAIKSAEDPYNNKWWTKAEKPWQALSVCFELAEAYKLEDPTKFVSHLPVHQDGTCNGLQHYAALGGDVEGATQVNMMPRDRPQDVYTFVANLVEERLRVAAAEGNEHAKFLQGKIKRKVVKQTVMTNVYGVTYVGALQQIKKQILQYFDEGEDVAPKLNYLTVLVFASIRELFENAHLIQDWLAEAARRISRSVSIDYSDDNTNGREIHSSSVIWTSPLGLPCVQPYRHKKLIAVKTLVQDISVTTPTGVTSVDSRKQVAGFPPNFIHSLDASHMLMTASACGRHGLHFASVHDSFWTHASDVDTMNTLLRQEFVKLHSRNLVEELKDEFMERYQNTYYFVDIPTNTEAAHKIRTLRKQWALELKRAVKISDELYMERKRLELLNSSNPDEVKAGEEMVTTISLANEYDVESMRAPKKGHNTTPVLSPLKFPDVPKKGDYNVASVEDSLYFFS</sequence>
<dbReference type="GO" id="GO:0006269">
    <property type="term" value="P:DNA replication, synthesis of primer"/>
    <property type="evidence" value="ECO:0007669"/>
    <property type="project" value="EnsemblFungi"/>
</dbReference>
<evidence type="ECO:0000256" key="4">
    <source>
        <dbReference type="ARBA" id="ARBA00022679"/>
    </source>
</evidence>
<dbReference type="OrthoDB" id="276422at2759"/>
<organism evidence="12 13">
    <name type="scientific">Lodderomyces elongisporus (strain ATCC 11503 / CBS 2605 / JCM 1781 / NBRC 1676 / NRRL YB-4239)</name>
    <name type="common">Yeast</name>
    <name type="synonym">Saccharomyces elongisporus</name>
    <dbReference type="NCBI Taxonomy" id="379508"/>
    <lineage>
        <taxon>Eukaryota</taxon>
        <taxon>Fungi</taxon>
        <taxon>Dikarya</taxon>
        <taxon>Ascomycota</taxon>
        <taxon>Saccharomycotina</taxon>
        <taxon>Pichiomycetes</taxon>
        <taxon>Debaryomycetaceae</taxon>
        <taxon>Candida/Lodderomyces clade</taxon>
        <taxon>Lodderomyces</taxon>
    </lineage>
</organism>
<keyword evidence="8 10" id="KW-0804">Transcription</keyword>
<evidence type="ECO:0000256" key="5">
    <source>
        <dbReference type="ARBA" id="ARBA00022695"/>
    </source>
</evidence>
<dbReference type="PROSITE" id="PS00489">
    <property type="entry name" value="RNA_POL_PHAGE_2"/>
    <property type="match status" value="1"/>
</dbReference>
<dbReference type="FunFam" id="1.10.150.20:FF:000041">
    <property type="entry name" value="DNA-directed RNA polymerase"/>
    <property type="match status" value="1"/>
</dbReference>
<evidence type="ECO:0000313" key="13">
    <source>
        <dbReference type="Proteomes" id="UP000001996"/>
    </source>
</evidence>
<dbReference type="InterPro" id="IPR037159">
    <property type="entry name" value="RNA_POL_N_sf"/>
</dbReference>
<dbReference type="InterPro" id="IPR043502">
    <property type="entry name" value="DNA/RNA_pol_sf"/>
</dbReference>
<dbReference type="GO" id="GO:0006390">
    <property type="term" value="P:mitochondrial transcription"/>
    <property type="evidence" value="ECO:0007669"/>
    <property type="project" value="EnsemblFungi"/>
</dbReference>
<dbReference type="KEGG" id="lel:PVL30_001463"/>
<dbReference type="Gene3D" id="1.10.287.280">
    <property type="match status" value="1"/>
</dbReference>
<comment type="function">
    <text evidence="10">DNA-dependent RNA polymerase catalyzes the transcription of DNA into RNA using the four ribonucleoside triphosphates as substrates.</text>
</comment>
<dbReference type="Pfam" id="PF14700">
    <property type="entry name" value="RPOL_N"/>
    <property type="match status" value="1"/>
</dbReference>
<dbReference type="PANTHER" id="PTHR10102">
    <property type="entry name" value="DNA-DIRECTED RNA POLYMERASE, MITOCHONDRIAL"/>
    <property type="match status" value="1"/>
</dbReference>
<keyword evidence="3 10" id="KW-0240">DNA-directed RNA polymerase</keyword>
<keyword evidence="5 10" id="KW-0548">Nucleotidyltransferase</keyword>
<dbReference type="GO" id="GO:0001018">
    <property type="term" value="F:mitochondrial promoter sequence-specific DNA binding"/>
    <property type="evidence" value="ECO:0007669"/>
    <property type="project" value="TreeGrafter"/>
</dbReference>
<evidence type="ECO:0000256" key="9">
    <source>
        <dbReference type="ARBA" id="ARBA00048552"/>
    </source>
</evidence>
<dbReference type="VEuPathDB" id="FungiDB:LELG_01492"/>
<dbReference type="GO" id="GO:0034245">
    <property type="term" value="C:mitochondrial DNA-directed RNA polymerase complex"/>
    <property type="evidence" value="ECO:0007669"/>
    <property type="project" value="EnsemblFungi"/>
</dbReference>
<accession>A5DVV6</accession>
<comment type="similarity">
    <text evidence="2 10">Belongs to the phage and mitochondrial RNA polymerase family.</text>
</comment>
<dbReference type="Gene3D" id="1.10.1320.10">
    <property type="entry name" value="DNA-directed RNA polymerase, N-terminal domain"/>
    <property type="match status" value="1"/>
</dbReference>
<dbReference type="InterPro" id="IPR002092">
    <property type="entry name" value="DNA-dir_Rpol_phage-type"/>
</dbReference>
<evidence type="ECO:0000256" key="1">
    <source>
        <dbReference type="ARBA" id="ARBA00004173"/>
    </source>
</evidence>
<keyword evidence="13" id="KW-1185">Reference proteome</keyword>
<keyword evidence="6" id="KW-0809">Transit peptide</keyword>
<dbReference type="EC" id="2.7.7.6" evidence="10"/>
<keyword evidence="4 10" id="KW-0808">Transferase</keyword>
<dbReference type="GeneID" id="5233727"/>
<dbReference type="FunCoup" id="A5DVV6">
    <property type="interactions" value="246"/>
</dbReference>
<dbReference type="EMBL" id="CH981525">
    <property type="protein sequence ID" value="EDK43314.1"/>
    <property type="molecule type" value="Genomic_DNA"/>
</dbReference>
<gene>
    <name evidence="12" type="ORF">LELG_01492</name>
</gene>
<dbReference type="STRING" id="379508.A5DVV6"/>
<dbReference type="InterPro" id="IPR046950">
    <property type="entry name" value="DNA-dir_Rpol_C_phage-type"/>
</dbReference>
<evidence type="ECO:0000256" key="7">
    <source>
        <dbReference type="ARBA" id="ARBA00023128"/>
    </source>
</evidence>
<protein>
    <recommendedName>
        <fullName evidence="10">DNA-directed RNA polymerase</fullName>
        <ecNumber evidence="10">2.7.7.6</ecNumber>
    </recommendedName>
</protein>
<name>A5DVV6_LODEL</name>
<dbReference type="Proteomes" id="UP000001996">
    <property type="component" value="Unassembled WGS sequence"/>
</dbReference>
<dbReference type="OMA" id="KWFEVDM"/>
<comment type="catalytic activity">
    <reaction evidence="9 10">
        <text>RNA(n) + a ribonucleoside 5'-triphosphate = RNA(n+1) + diphosphate</text>
        <dbReference type="Rhea" id="RHEA:21248"/>
        <dbReference type="Rhea" id="RHEA-COMP:14527"/>
        <dbReference type="Rhea" id="RHEA-COMP:17342"/>
        <dbReference type="ChEBI" id="CHEBI:33019"/>
        <dbReference type="ChEBI" id="CHEBI:61557"/>
        <dbReference type="ChEBI" id="CHEBI:140395"/>
        <dbReference type="EC" id="2.7.7.6"/>
    </reaction>
</comment>
<dbReference type="InterPro" id="IPR024075">
    <property type="entry name" value="DNA-dir_RNA_pol_helix_hairp_sf"/>
</dbReference>
<dbReference type="PROSITE" id="PS00900">
    <property type="entry name" value="RNA_POL_PHAGE_1"/>
    <property type="match status" value="1"/>
</dbReference>
<dbReference type="GO" id="GO:0042645">
    <property type="term" value="C:mitochondrial nucleoid"/>
    <property type="evidence" value="ECO:0007669"/>
    <property type="project" value="EnsemblFungi"/>
</dbReference>
<dbReference type="InterPro" id="IPR029262">
    <property type="entry name" value="RPOL_N"/>
</dbReference>
<evidence type="ECO:0000256" key="10">
    <source>
        <dbReference type="RuleBase" id="RU003805"/>
    </source>
</evidence>
<evidence type="ECO:0000256" key="2">
    <source>
        <dbReference type="ARBA" id="ARBA00009493"/>
    </source>
</evidence>
<evidence type="ECO:0000259" key="11">
    <source>
        <dbReference type="SMART" id="SM01311"/>
    </source>
</evidence>
<evidence type="ECO:0000256" key="6">
    <source>
        <dbReference type="ARBA" id="ARBA00022946"/>
    </source>
</evidence>
<dbReference type="PANTHER" id="PTHR10102:SF0">
    <property type="entry name" value="DNA-DIRECTED RNA POLYMERASE, MITOCHONDRIAL"/>
    <property type="match status" value="1"/>
</dbReference>
<feature type="domain" description="DNA-directed RNA polymerase N-terminal" evidence="11">
    <location>
        <begin position="383"/>
        <end position="694"/>
    </location>
</feature>
<dbReference type="InParanoid" id="A5DVV6"/>
<dbReference type="SMART" id="SM01311">
    <property type="entry name" value="RPOL_N"/>
    <property type="match status" value="1"/>
</dbReference>
<dbReference type="Pfam" id="PF00940">
    <property type="entry name" value="RNA_pol"/>
    <property type="match status" value="1"/>
</dbReference>
<dbReference type="HOGENOM" id="CLU_003364_1_0_1"/>
<comment type="subcellular location">
    <subcellularLocation>
        <location evidence="1">Mitochondrion</location>
    </subcellularLocation>
</comment>
<dbReference type="FunFam" id="1.10.287.280:FF:000001">
    <property type="entry name" value="DNA-directed RNA polymerase"/>
    <property type="match status" value="1"/>
</dbReference>
<proteinExistence type="inferred from homology"/>
<dbReference type="Gene3D" id="1.10.287.260">
    <property type="match status" value="1"/>
</dbReference>
<evidence type="ECO:0000313" key="12">
    <source>
        <dbReference type="EMBL" id="EDK43314.1"/>
    </source>
</evidence>